<dbReference type="PANTHER" id="PTHR30093">
    <property type="entry name" value="GENERAL SECRETION PATHWAY PROTEIN G"/>
    <property type="match status" value="1"/>
</dbReference>
<dbReference type="Gene3D" id="3.30.700.10">
    <property type="entry name" value="Glycoprotein, Type 4 Pilin"/>
    <property type="match status" value="1"/>
</dbReference>
<name>A0A4S8EXM4_9BURK</name>
<dbReference type="RefSeq" id="WP_136574040.1">
    <property type="nucleotide sequence ID" value="NZ_STFG01000014.1"/>
</dbReference>
<keyword evidence="1" id="KW-0472">Membrane</keyword>
<protein>
    <submittedName>
        <fullName evidence="2">Prepilin-type N-terminal cleavage/methylation domain-containing protein</fullName>
    </submittedName>
</protein>
<keyword evidence="1" id="KW-1133">Transmembrane helix</keyword>
<proteinExistence type="predicted"/>
<dbReference type="GO" id="GO:0043683">
    <property type="term" value="P:type IV pilus assembly"/>
    <property type="evidence" value="ECO:0007669"/>
    <property type="project" value="InterPro"/>
</dbReference>
<dbReference type="InterPro" id="IPR031982">
    <property type="entry name" value="PilE-like"/>
</dbReference>
<dbReference type="InterPro" id="IPR045584">
    <property type="entry name" value="Pilin-like"/>
</dbReference>
<dbReference type="InterPro" id="IPR012902">
    <property type="entry name" value="N_methyl_site"/>
</dbReference>
<feature type="transmembrane region" description="Helical" evidence="1">
    <location>
        <begin position="12"/>
        <end position="33"/>
    </location>
</feature>
<accession>A0A4S8EXM4</accession>
<dbReference type="AlphaFoldDB" id="A0A4S8EXM4"/>
<comment type="caution">
    <text evidence="2">The sequence shown here is derived from an EMBL/GenBank/DDBJ whole genome shotgun (WGS) entry which is preliminary data.</text>
</comment>
<dbReference type="EMBL" id="STFG01000014">
    <property type="protein sequence ID" value="THT99326.1"/>
    <property type="molecule type" value="Genomic_DNA"/>
</dbReference>
<dbReference type="PROSITE" id="PS00409">
    <property type="entry name" value="PROKAR_NTER_METHYL"/>
    <property type="match status" value="1"/>
</dbReference>
<sequence length="137" mass="14563">MQKNYSQHGFTLIEVMIVVAIVGILAAIAYPSYEEYVKRGRRAEARAALLEGAQWLERVATASGSYPAAASYPTSLQTVPSGGYAIAYAPSNDSMTYTLTATAQGGQAKDKCGNLTFTQSGQKGVSGALSVNECWNR</sequence>
<dbReference type="Proteomes" id="UP000308917">
    <property type="component" value="Unassembled WGS sequence"/>
</dbReference>
<keyword evidence="1" id="KW-0812">Transmembrane</keyword>
<keyword evidence="3" id="KW-1185">Reference proteome</keyword>
<dbReference type="Pfam" id="PF16732">
    <property type="entry name" value="ComP_DUS"/>
    <property type="match status" value="1"/>
</dbReference>
<dbReference type="PANTHER" id="PTHR30093:SF47">
    <property type="entry name" value="TYPE IV PILUS NON-CORE MINOR PILIN PILE"/>
    <property type="match status" value="1"/>
</dbReference>
<dbReference type="OrthoDB" id="8592370at2"/>
<evidence type="ECO:0000313" key="3">
    <source>
        <dbReference type="Proteomes" id="UP000308917"/>
    </source>
</evidence>
<evidence type="ECO:0000313" key="2">
    <source>
        <dbReference type="EMBL" id="THT99326.1"/>
    </source>
</evidence>
<dbReference type="NCBIfam" id="TIGR02532">
    <property type="entry name" value="IV_pilin_GFxxxE"/>
    <property type="match status" value="1"/>
</dbReference>
<reference evidence="2 3" key="1">
    <citation type="journal article" date="2015" name="Antonie Van Leeuwenhoek">
        <title>Lampropedia puyangensis sp. nov., isolated from symptomatic bark of Populus ? euramericana canker and emended description of Lampropedia hyalina (Ehrenberg 1832) Lee et al. 2004.</title>
        <authorList>
            <person name="Li Y."/>
            <person name="Wang T."/>
            <person name="Piao C.G."/>
            <person name="Wang L.F."/>
            <person name="Tian G.Z."/>
            <person name="Zhu T.H."/>
            <person name="Guo M.W."/>
        </authorList>
    </citation>
    <scope>NUCLEOTIDE SEQUENCE [LARGE SCALE GENOMIC DNA]</scope>
    <source>
        <strain evidence="2 3">2-bin</strain>
    </source>
</reference>
<organism evidence="2 3">
    <name type="scientific">Lampropedia puyangensis</name>
    <dbReference type="NCBI Taxonomy" id="1330072"/>
    <lineage>
        <taxon>Bacteria</taxon>
        <taxon>Pseudomonadati</taxon>
        <taxon>Pseudomonadota</taxon>
        <taxon>Betaproteobacteria</taxon>
        <taxon>Burkholderiales</taxon>
        <taxon>Comamonadaceae</taxon>
        <taxon>Lampropedia</taxon>
    </lineage>
</organism>
<evidence type="ECO:0000256" key="1">
    <source>
        <dbReference type="SAM" id="Phobius"/>
    </source>
</evidence>
<gene>
    <name evidence="2" type="ORF">E9531_12160</name>
</gene>
<dbReference type="SUPFAM" id="SSF54523">
    <property type="entry name" value="Pili subunits"/>
    <property type="match status" value="1"/>
</dbReference>
<dbReference type="Pfam" id="PF07963">
    <property type="entry name" value="N_methyl"/>
    <property type="match status" value="1"/>
</dbReference>